<dbReference type="AlphaFoldDB" id="A0A381WVA5"/>
<accession>A0A381WVA5</accession>
<protein>
    <submittedName>
        <fullName evidence="1">Uncharacterized protein</fullName>
    </submittedName>
</protein>
<dbReference type="EMBL" id="UINC01012959">
    <property type="protein sequence ID" value="SVA56282.1"/>
    <property type="molecule type" value="Genomic_DNA"/>
</dbReference>
<gene>
    <name evidence="1" type="ORF">METZ01_LOCUS109136</name>
</gene>
<sequence>MGAYIAFPLFLFISKHSFLELIPLIGFSLAG</sequence>
<proteinExistence type="predicted"/>
<reference evidence="1" key="1">
    <citation type="submission" date="2018-05" db="EMBL/GenBank/DDBJ databases">
        <authorList>
            <person name="Lanie J.A."/>
            <person name="Ng W.-L."/>
            <person name="Kazmierczak K.M."/>
            <person name="Andrzejewski T.M."/>
            <person name="Davidsen T.M."/>
            <person name="Wayne K.J."/>
            <person name="Tettelin H."/>
            <person name="Glass J.I."/>
            <person name="Rusch D."/>
            <person name="Podicherti R."/>
            <person name="Tsui H.-C.T."/>
            <person name="Winkler M.E."/>
        </authorList>
    </citation>
    <scope>NUCLEOTIDE SEQUENCE</scope>
</reference>
<organism evidence="1">
    <name type="scientific">marine metagenome</name>
    <dbReference type="NCBI Taxonomy" id="408172"/>
    <lineage>
        <taxon>unclassified sequences</taxon>
        <taxon>metagenomes</taxon>
        <taxon>ecological metagenomes</taxon>
    </lineage>
</organism>
<name>A0A381WVA5_9ZZZZ</name>
<evidence type="ECO:0000313" key="1">
    <source>
        <dbReference type="EMBL" id="SVA56282.1"/>
    </source>
</evidence>